<feature type="region of interest" description="Disordered" evidence="1">
    <location>
        <begin position="24"/>
        <end position="753"/>
    </location>
</feature>
<feature type="compositionally biased region" description="Basic and acidic residues" evidence="1">
    <location>
        <begin position="201"/>
        <end position="210"/>
    </location>
</feature>
<keyword evidence="2" id="KW-1185">Reference proteome</keyword>
<evidence type="ECO:0000313" key="2">
    <source>
        <dbReference type="Proteomes" id="UP000035681"/>
    </source>
</evidence>
<feature type="compositionally biased region" description="Acidic residues" evidence="1">
    <location>
        <begin position="622"/>
        <end position="637"/>
    </location>
</feature>
<dbReference type="Proteomes" id="UP000035681">
    <property type="component" value="Unplaced"/>
</dbReference>
<feature type="compositionally biased region" description="Polar residues" evidence="1">
    <location>
        <begin position="697"/>
        <end position="710"/>
    </location>
</feature>
<feature type="compositionally biased region" description="Basic and acidic residues" evidence="1">
    <location>
        <begin position="70"/>
        <end position="88"/>
    </location>
</feature>
<feature type="compositionally biased region" description="Polar residues" evidence="1">
    <location>
        <begin position="506"/>
        <end position="536"/>
    </location>
</feature>
<evidence type="ECO:0000256" key="1">
    <source>
        <dbReference type="SAM" id="MobiDB-lite"/>
    </source>
</evidence>
<feature type="compositionally biased region" description="Basic and acidic residues" evidence="1">
    <location>
        <begin position="99"/>
        <end position="118"/>
    </location>
</feature>
<name>A0AAF5I2X7_STRER</name>
<feature type="compositionally biased region" description="Basic and acidic residues" evidence="1">
    <location>
        <begin position="711"/>
        <end position="720"/>
    </location>
</feature>
<feature type="compositionally biased region" description="Basic and acidic residues" evidence="1">
    <location>
        <begin position="218"/>
        <end position="277"/>
    </location>
</feature>
<dbReference type="WBParaSite" id="TCONS_00013194.p1">
    <property type="protein sequence ID" value="TCONS_00013194.p1"/>
    <property type="gene ID" value="XLOC_009003"/>
</dbReference>
<feature type="compositionally biased region" description="Basic and acidic residues" evidence="1">
    <location>
        <begin position="287"/>
        <end position="356"/>
    </location>
</feature>
<feature type="compositionally biased region" description="Basic and acidic residues" evidence="1">
    <location>
        <begin position="31"/>
        <end position="44"/>
    </location>
</feature>
<dbReference type="AlphaFoldDB" id="A0AAF5I2X7"/>
<feature type="compositionally biased region" description="Polar residues" evidence="1">
    <location>
        <begin position="577"/>
        <end position="590"/>
    </location>
</feature>
<organism evidence="2 3">
    <name type="scientific">Strongyloides stercoralis</name>
    <name type="common">Threadworm</name>
    <dbReference type="NCBI Taxonomy" id="6248"/>
    <lineage>
        <taxon>Eukaryota</taxon>
        <taxon>Metazoa</taxon>
        <taxon>Ecdysozoa</taxon>
        <taxon>Nematoda</taxon>
        <taxon>Chromadorea</taxon>
        <taxon>Rhabditida</taxon>
        <taxon>Tylenchina</taxon>
        <taxon>Panagrolaimomorpha</taxon>
        <taxon>Strongyloidoidea</taxon>
        <taxon>Strongyloididae</taxon>
        <taxon>Strongyloides</taxon>
    </lineage>
</organism>
<feature type="compositionally biased region" description="Acidic residues" evidence="1">
    <location>
        <begin position="89"/>
        <end position="98"/>
    </location>
</feature>
<feature type="compositionally biased region" description="Basic and acidic residues" evidence="1">
    <location>
        <begin position="443"/>
        <end position="452"/>
    </location>
</feature>
<evidence type="ECO:0000313" key="3">
    <source>
        <dbReference type="WBParaSite" id="TCONS_00013194.p1"/>
    </source>
</evidence>
<reference evidence="3" key="1">
    <citation type="submission" date="2024-02" db="UniProtKB">
        <authorList>
            <consortium name="WormBaseParasite"/>
        </authorList>
    </citation>
    <scope>IDENTIFICATION</scope>
</reference>
<accession>A0AAF5I2X7</accession>
<feature type="compositionally biased region" description="Polar residues" evidence="1">
    <location>
        <begin position="738"/>
        <end position="753"/>
    </location>
</feature>
<sequence length="1096" mass="123839">MEDPFEQDINKLNSDQDENIVQEITLSTPFDENKNEVNEINKNDEEFDESEKIEENKQEDEVNVDDETEKEDKVEEVNEVIEIKITQDKDEEENLEDKEEVKEENLEKDTNEEIKEEDKVDEIEESSKESEGKEINDEEKTEDQVPDITATDGGDLMTTSMDGIDDIPEEEIKMPVEGGPPGDETQVVVDEDNVVPTTPSEDIKDVVAEEVKEETDEIAEKEVEKDSEEKPAEDGEIKEEEVKVDVAEEKKEEESVEVTEEKKEEEAVEVVEEKKEEATEEVSTEVVEEKKDEVVEETKDEVVEEKKDEAVEEKTDEVVEEKKDEATEEIKDEVANEGMEDKVEDISVAPSEHEFELQPPPTPKRKQTPCELDNVVAEQEQESSKVETDETQGTPKVTTPAADSSIKESVPPTPVNEQSAKESIPATPVADEASKELTSVTSPKEESAKEEVPSTPIVDVSVKEEVPPTPVEESVKESVSEAPISEVSKNETSVGTPKVSIVTPATPKSSVATPKASVSSPKTPATPKTSISSPKTPATPKRSVAKSKKSTSKFQFDDVSEPSKKSSVSETPKSAKLSVSGTPAEISSETPIAEETNETEASVPDDVFETPSADSETTKEVVEEEPAKDEQVEEVQTEEPAKEEATTNEEETKETNEEEAKVEEPQPEETKDDETKVEEPEQVRKVSYREPEAEVNEISSAISSSQNDTIKTSEERKEPPTRNYQPYDQDSHRVTGPTKLQSNSSFSSWMPTESASYTPKSPYVLNTAYKYKTDYISSYRPPSSFYTTMFDDIVSTGPFSSSLYATNRLLERSRSRTRERKSALRNIRSSSNYTKYISSAPSPMRTREYSTPPTRELSRPPSRSGSFVSFMEYSGAKQYELARDSSRNNIFDGLCRSASRGDVDLYSGSGRLSRVDSYVTKMNHNYDYETPKTYSMYRSTSRPNISYTPSYTSYNPYYVENDSTLSRMKRYARETVNPTGYRSMYEVSTFPRLHQMRLMSLYNTYYPNITNPFLLTQFPNPHLYHYQLQGYVGELQRSLSREKYKNDRLRSQYTKVSHQLEQACKQMDLLRTNSYSLCRSGSAPRCSVYSRFYPYY</sequence>
<feature type="compositionally biased region" description="Low complexity" evidence="1">
    <location>
        <begin position="565"/>
        <end position="574"/>
    </location>
</feature>
<feature type="compositionally biased region" description="Acidic residues" evidence="1">
    <location>
        <begin position="136"/>
        <end position="145"/>
    </location>
</feature>
<protein>
    <submittedName>
        <fullName evidence="3">Uncharacterized protein</fullName>
    </submittedName>
</protein>
<feature type="region of interest" description="Disordered" evidence="1">
    <location>
        <begin position="834"/>
        <end position="864"/>
    </location>
</feature>
<proteinExistence type="predicted"/>
<feature type="compositionally biased region" description="Basic and acidic residues" evidence="1">
    <location>
        <begin position="653"/>
        <end position="664"/>
    </location>
</feature>
<feature type="compositionally biased region" description="Basic and acidic residues" evidence="1">
    <location>
        <begin position="125"/>
        <end position="135"/>
    </location>
</feature>
<feature type="compositionally biased region" description="Basic and acidic residues" evidence="1">
    <location>
        <begin position="673"/>
        <end position="692"/>
    </location>
</feature>